<sequence>MTLPSHRRSSRKARRASLAIAVAAMGLFPGDSRAQQPAAPSATAAGTPVTAPPLPEPQNRSAADAYIAGARALEHNESAVAEKHFARAVALDPANKDYALSLAVAREHHLTDLVHNAADARERGRNADAEKFLAEARILDPQNSVIAQHPVPGTPEPRHSMLDIEPRIIPGVGFTDAVVLKPDTTTKSFHIKGDRQDAIRQVMQAFGIKTDFDESAGHQNLRFDLDDTTYSQAVPILFSMSHVFAVPLDAKTVLIAKDTAENHQKFERQVEETIFVPGQTVEQMNDLGNVIRNLFDVKQLTLQQTQGSLVLRAPTDTVKAINITLADLLDGGSEVIVEMKLYSIDTSRTHDIGGQPPQFGAYNVSAAAQQLVSANQTLVNEAISQGLISATDSIVAQAFKLIASGLVSSTLLSSTIGILGGTIDPTTGAVSNEFTTTGITSSSTLTFNLALNSSDSRALEDVQARVGDRQTATFRSGMRYPITTSTYSTPSTAALSGVSVNGQSASSLLSQYLGTSSALTIPQVSYEDLGLTLKATPNVQKSGRVSMHLDLKLEALTGSALNAIPVLASRTLTSDVTVNEGETALLVSTVSKSESSAVTGLPGLTELPGFQVPTEQNVTTDSSELVLLITPHVVRHRASNLAGPRIAVNVPPSSRED</sequence>
<keyword evidence="3" id="KW-0472">Membrane</keyword>
<feature type="domain" description="Type II/III secretion system secretin-like" evidence="7">
    <location>
        <begin position="455"/>
        <end position="635"/>
    </location>
</feature>
<evidence type="ECO:0000259" key="7">
    <source>
        <dbReference type="Pfam" id="PF00263"/>
    </source>
</evidence>
<dbReference type="PANTHER" id="PTHR30332">
    <property type="entry name" value="PROBABLE GENERAL SECRETION PATHWAY PROTEIN D"/>
    <property type="match status" value="1"/>
</dbReference>
<dbReference type="AlphaFoldDB" id="A0A4Q0SYH8"/>
<feature type="region of interest" description="Disordered" evidence="5">
    <location>
        <begin position="30"/>
        <end position="59"/>
    </location>
</feature>
<dbReference type="EMBL" id="RDSM01000002">
    <property type="protein sequence ID" value="RXH55462.1"/>
    <property type="molecule type" value="Genomic_DNA"/>
</dbReference>
<feature type="chain" id="PRO_5021029153" evidence="6">
    <location>
        <begin position="35"/>
        <end position="657"/>
    </location>
</feature>
<keyword evidence="9" id="KW-1185">Reference proteome</keyword>
<evidence type="ECO:0000256" key="5">
    <source>
        <dbReference type="SAM" id="MobiDB-lite"/>
    </source>
</evidence>
<dbReference type="Proteomes" id="UP000289437">
    <property type="component" value="Unassembled WGS sequence"/>
</dbReference>
<dbReference type="GO" id="GO:0016020">
    <property type="term" value="C:membrane"/>
    <property type="evidence" value="ECO:0007669"/>
    <property type="project" value="UniProtKB-SubCell"/>
</dbReference>
<organism evidence="8 9">
    <name type="scientific">Granulicella sibirica</name>
    <dbReference type="NCBI Taxonomy" id="2479048"/>
    <lineage>
        <taxon>Bacteria</taxon>
        <taxon>Pseudomonadati</taxon>
        <taxon>Acidobacteriota</taxon>
        <taxon>Terriglobia</taxon>
        <taxon>Terriglobales</taxon>
        <taxon>Acidobacteriaceae</taxon>
        <taxon>Granulicella</taxon>
    </lineage>
</organism>
<reference evidence="8 9" key="1">
    <citation type="submission" date="2018-11" db="EMBL/GenBank/DDBJ databases">
        <authorList>
            <person name="Mardanov A.V."/>
            <person name="Ravin N.V."/>
            <person name="Dedysh S.N."/>
        </authorList>
    </citation>
    <scope>NUCLEOTIDE SEQUENCE [LARGE SCALE GENOMIC DNA]</scope>
    <source>
        <strain evidence="8 9">AF10</strain>
    </source>
</reference>
<evidence type="ECO:0000256" key="3">
    <source>
        <dbReference type="ARBA" id="ARBA00023136"/>
    </source>
</evidence>
<dbReference type="GO" id="GO:0009306">
    <property type="term" value="P:protein secretion"/>
    <property type="evidence" value="ECO:0007669"/>
    <property type="project" value="InterPro"/>
</dbReference>
<feature type="compositionally biased region" description="Low complexity" evidence="5">
    <location>
        <begin position="37"/>
        <end position="49"/>
    </location>
</feature>
<keyword evidence="2 6" id="KW-0732">Signal</keyword>
<comment type="similarity">
    <text evidence="4">Belongs to the bacterial secretin family.</text>
</comment>
<feature type="signal peptide" evidence="6">
    <location>
        <begin position="1"/>
        <end position="34"/>
    </location>
</feature>
<evidence type="ECO:0000256" key="2">
    <source>
        <dbReference type="ARBA" id="ARBA00022729"/>
    </source>
</evidence>
<evidence type="ECO:0000256" key="4">
    <source>
        <dbReference type="RuleBase" id="RU004003"/>
    </source>
</evidence>
<dbReference type="GO" id="GO:0015627">
    <property type="term" value="C:type II protein secretion system complex"/>
    <property type="evidence" value="ECO:0007669"/>
    <property type="project" value="TreeGrafter"/>
</dbReference>
<dbReference type="InterPro" id="IPR004846">
    <property type="entry name" value="T2SS/T3SS_dom"/>
</dbReference>
<comment type="subcellular location">
    <subcellularLocation>
        <location evidence="1">Membrane</location>
    </subcellularLocation>
</comment>
<reference evidence="9" key="2">
    <citation type="submission" date="2019-02" db="EMBL/GenBank/DDBJ databases">
        <title>Granulicella sibirica sp. nov., a psychrotolerant acidobacterium isolated from an organic soil layer in forested tundra, West Siberia.</title>
        <authorList>
            <person name="Oshkin I.Y."/>
            <person name="Kulichevskaya I.S."/>
            <person name="Rijpstra W.I.C."/>
            <person name="Sinninghe Damste J.S."/>
            <person name="Rakitin A.L."/>
            <person name="Ravin N.V."/>
            <person name="Dedysh S.N."/>
        </authorList>
    </citation>
    <scope>NUCLEOTIDE SEQUENCE [LARGE SCALE GENOMIC DNA]</scope>
    <source>
        <strain evidence="9">AF10</strain>
    </source>
</reference>
<dbReference type="RefSeq" id="WP_128913116.1">
    <property type="nucleotide sequence ID" value="NZ_RDSM01000002.1"/>
</dbReference>
<dbReference type="PANTHER" id="PTHR30332:SF24">
    <property type="entry name" value="SECRETIN GSPD-RELATED"/>
    <property type="match status" value="1"/>
</dbReference>
<evidence type="ECO:0000256" key="6">
    <source>
        <dbReference type="SAM" id="SignalP"/>
    </source>
</evidence>
<accession>A0A4Q0SYH8</accession>
<gene>
    <name evidence="8" type="ORF">GRAN_2319</name>
</gene>
<evidence type="ECO:0000256" key="1">
    <source>
        <dbReference type="ARBA" id="ARBA00004370"/>
    </source>
</evidence>
<protein>
    <submittedName>
        <fullName evidence="8">General secretion pathway protein D</fullName>
    </submittedName>
</protein>
<comment type="caution">
    <text evidence="8">The sequence shown here is derived from an EMBL/GenBank/DDBJ whole genome shotgun (WGS) entry which is preliminary data.</text>
</comment>
<dbReference type="OrthoDB" id="110635at2"/>
<name>A0A4Q0SYH8_9BACT</name>
<dbReference type="Pfam" id="PF00263">
    <property type="entry name" value="Secretin"/>
    <property type="match status" value="1"/>
</dbReference>
<evidence type="ECO:0000313" key="8">
    <source>
        <dbReference type="EMBL" id="RXH55462.1"/>
    </source>
</evidence>
<evidence type="ECO:0000313" key="9">
    <source>
        <dbReference type="Proteomes" id="UP000289437"/>
    </source>
</evidence>
<dbReference type="InterPro" id="IPR050810">
    <property type="entry name" value="Bact_Secretion_Sys_Channel"/>
</dbReference>
<proteinExistence type="inferred from homology"/>